<organism evidence="1 2">
    <name type="scientific">Seonamhaeicola algicola</name>
    <dbReference type="NCBI Taxonomy" id="1719036"/>
    <lineage>
        <taxon>Bacteria</taxon>
        <taxon>Pseudomonadati</taxon>
        <taxon>Bacteroidota</taxon>
        <taxon>Flavobacteriia</taxon>
        <taxon>Flavobacteriales</taxon>
        <taxon>Flavobacteriaceae</taxon>
    </lineage>
</organism>
<dbReference type="EMBL" id="VOSC01000030">
    <property type="protein sequence ID" value="TXE07044.1"/>
    <property type="molecule type" value="Genomic_DNA"/>
</dbReference>
<keyword evidence="2" id="KW-1185">Reference proteome</keyword>
<name>A0A5C7AGF2_9FLAO</name>
<accession>A0A5C7AGF2</accession>
<evidence type="ECO:0000313" key="1">
    <source>
        <dbReference type="EMBL" id="TXE07044.1"/>
    </source>
</evidence>
<protein>
    <submittedName>
        <fullName evidence="1">Uncharacterized protein</fullName>
    </submittedName>
</protein>
<proteinExistence type="predicted"/>
<comment type="caution">
    <text evidence="1">The sequence shown here is derived from an EMBL/GenBank/DDBJ whole genome shotgun (WGS) entry which is preliminary data.</text>
</comment>
<reference evidence="2" key="1">
    <citation type="submission" date="2019-08" db="EMBL/GenBank/DDBJ databases">
        <title>Seonamhaeicola sediminis sp. nov., isolated from marine sediment.</title>
        <authorList>
            <person name="Cao W.R."/>
        </authorList>
    </citation>
    <scope>NUCLEOTIDE SEQUENCE [LARGE SCALE GENOMIC DNA]</scope>
    <source>
        <strain evidence="2">Gy8</strain>
    </source>
</reference>
<dbReference type="Proteomes" id="UP000321790">
    <property type="component" value="Unassembled WGS sequence"/>
</dbReference>
<gene>
    <name evidence="1" type="ORF">FUA26_12530</name>
</gene>
<sequence>MKHIVKSRFLSVWKLYSKCAHGVSNWTLVNTSLAFSIQAKIKACVTIFPILLNHKLLLIPVRI</sequence>
<dbReference type="RefSeq" id="WP_147136647.1">
    <property type="nucleotide sequence ID" value="NZ_VOSC01000030.1"/>
</dbReference>
<dbReference type="AlphaFoldDB" id="A0A5C7AGF2"/>
<evidence type="ECO:0000313" key="2">
    <source>
        <dbReference type="Proteomes" id="UP000321790"/>
    </source>
</evidence>